<dbReference type="EMBL" id="FNBG01000014">
    <property type="protein sequence ID" value="SDF66327.1"/>
    <property type="molecule type" value="Genomic_DNA"/>
</dbReference>
<gene>
    <name evidence="1" type="ORF">SAMN04488542_114122</name>
</gene>
<name>A0A1G7MXB8_9BACL</name>
<keyword evidence="2" id="KW-1185">Reference proteome</keyword>
<dbReference type="AlphaFoldDB" id="A0A1G7MXB8"/>
<sequence>MVHCSTVTIFIGFCYFANSIKKWVQLGTEYITALLESGVSGFFALERFFADKALGNPNDIRYIL</sequence>
<organism evidence="1 2">
    <name type="scientific">Fontibacillus panacisegetis</name>
    <dbReference type="NCBI Taxonomy" id="670482"/>
    <lineage>
        <taxon>Bacteria</taxon>
        <taxon>Bacillati</taxon>
        <taxon>Bacillota</taxon>
        <taxon>Bacilli</taxon>
        <taxon>Bacillales</taxon>
        <taxon>Paenibacillaceae</taxon>
        <taxon>Fontibacillus</taxon>
    </lineage>
</organism>
<proteinExistence type="predicted"/>
<reference evidence="1 2" key="1">
    <citation type="submission" date="2016-10" db="EMBL/GenBank/DDBJ databases">
        <authorList>
            <person name="de Groot N.N."/>
        </authorList>
    </citation>
    <scope>NUCLEOTIDE SEQUENCE [LARGE SCALE GENOMIC DNA]</scope>
    <source>
        <strain evidence="1 2">DSM 28129</strain>
    </source>
</reference>
<dbReference type="Proteomes" id="UP000198972">
    <property type="component" value="Unassembled WGS sequence"/>
</dbReference>
<evidence type="ECO:0000313" key="1">
    <source>
        <dbReference type="EMBL" id="SDF66327.1"/>
    </source>
</evidence>
<evidence type="ECO:0000313" key="2">
    <source>
        <dbReference type="Proteomes" id="UP000198972"/>
    </source>
</evidence>
<accession>A0A1G7MXB8</accession>
<protein>
    <submittedName>
        <fullName evidence="1">Uncharacterized protein</fullName>
    </submittedName>
</protein>